<dbReference type="InterPro" id="IPR031778">
    <property type="entry name" value="Sortilin_N"/>
</dbReference>
<dbReference type="OrthoDB" id="443634at2759"/>
<feature type="chain" id="PRO_5027642124" evidence="11">
    <location>
        <begin position="32"/>
        <end position="1287"/>
    </location>
</feature>
<dbReference type="InterPro" id="IPR006581">
    <property type="entry name" value="VPS10"/>
</dbReference>
<dbReference type="GeneID" id="105891016"/>
<dbReference type="InterPro" id="IPR031777">
    <property type="entry name" value="Sortilin_C"/>
</dbReference>
<evidence type="ECO:0000313" key="13">
    <source>
        <dbReference type="Proteomes" id="UP000515152"/>
    </source>
</evidence>
<dbReference type="FunFam" id="2.10.70.80:FF:000001">
    <property type="entry name" value="Sortilin-related VPS10 domain-containing receptor 1"/>
    <property type="match status" value="1"/>
</dbReference>
<evidence type="ECO:0000256" key="7">
    <source>
        <dbReference type="ARBA" id="ARBA00023136"/>
    </source>
</evidence>
<dbReference type="GO" id="GO:0016020">
    <property type="term" value="C:membrane"/>
    <property type="evidence" value="ECO:0007669"/>
    <property type="project" value="UniProtKB-SubCell"/>
</dbReference>
<sequence length="1287" mass="143503">MEKGIRFCPNWRRAACFLFLILCFFVPLAKTEITCRSCQPLDKTGSRELLLKLDTLEFATGSGGEVIKYGDGAAGFNSASGETRQSDSAAKSSEYGAGQGKYSHSRRKRNIDRHYLQKKPVHGSVPNESGESGKSQNKVTQPQFNGRKVAGAGRAPDKLHKCRFRKSTQVKEIREILEKSPAPAFHTESHAVSVQHEGTAGQPVRRFRRSEARWRGEDRRTANSKQDELKLTSSTFALTGDSAHNQAMVHWSGQNSSVILMLTKFYDFNLGSVTESSLWRSTDYGTTYEKLNEKVGVKTILSYLYVSPNNKRKIMLLTDPEVENSLLISTDEGATYQKYRLNFYVLSLLFHPEQEDWILAFGHDQKLYSSVEFGRRWQLVHERVAPNRFYWSKMGVDKEAGLIHLETSVSDTQALYITCKLQNCTDGNKGRPFPGYIDPNSLVVQDEYVFVQVTTGGRTIYYVSSQRDVFSPMKLPKYTLPKDLHVISTDEKRVVAAVQEWNQNDTFNLYVSESGGVYYTLALENVMSSMGHEGNVMIDLYEVAGIKGMFLANKKQDNQVKTYITYNKGRDWRLLQAPDADLRGDGIHCMLPYCSLHLHLHVSANPYTSGNIASKESSPGIILASGSIGSGLSSSNVSMFITSDAGNTWRQIFEEEYSVLYLDQGGALVAIRHTPLPIRHLWLSFDEGRLWNKYSFTSSPLFVDGVLGEPGEETLIMTIFGHVSHRSEWQLVKIDFRSIFNRRCTEGDYQTWHLQNQGETCLMGVKRIYRKLKPIARCVMGKSHSVTMISEPCDCTESDFECDYGYERRSDGKCSPAFWFLPSSMTRSCTTASSFLNSTGYRKVVTNNCTGGVVDLYTAHRQPCPRQAPRGLHLVTSDGTLTATVNSNVTFLVFLEEGSGSRTTIMLDFGNGNTVTYSNISTVEDGIKHVYRSVGIYRVAATARNDLGVETVVLYLHVSCPLEHIHLSAPFVAVKNKEVNLTAVLWPSQVGTATYIWWLGNNSEPVITLDGSVAFTFSREGTNVVTVQVSAGNIILQDRKIIAVHEYFKSHLLAFSANLDEHNPDVAEWRLDVSRVIRNSVIQATGIDRELLLVTVLPGLPTTAEFFLLPDKRVTEGKPEKTSAHLDELSEVVLGALNQNLVQFILRPGVQITVYAAHLSAAPLVDTSENHSGSAMLMLLSLVVVGLAVFVVYKFKRKIPGLSVYAQMQNEKEQEMIQSPVSPAAVVDTTVATATTAGGKPAPHPARELVTSSLRPLDTERNTHTIECIKPHPRVKFSTELPTYIDV</sequence>
<evidence type="ECO:0000256" key="11">
    <source>
        <dbReference type="SAM" id="SignalP"/>
    </source>
</evidence>
<keyword evidence="4 11" id="KW-0732">Signal</keyword>
<dbReference type="Gene3D" id="2.10.70.80">
    <property type="match status" value="1"/>
</dbReference>
<dbReference type="PANTHER" id="PTHR12106">
    <property type="entry name" value="SORTILIN RELATED"/>
    <property type="match status" value="1"/>
</dbReference>
<evidence type="ECO:0000256" key="4">
    <source>
        <dbReference type="ARBA" id="ARBA00022729"/>
    </source>
</evidence>
<feature type="compositionally biased region" description="Basic residues" evidence="9">
    <location>
        <begin position="103"/>
        <end position="121"/>
    </location>
</feature>
<accession>A0A6P8F107</accession>
<dbReference type="Pfam" id="PF15902">
    <property type="entry name" value="Sortilin-Vps10"/>
    <property type="match status" value="1"/>
</dbReference>
<feature type="transmembrane region" description="Helical" evidence="10">
    <location>
        <begin position="1175"/>
        <end position="1193"/>
    </location>
</feature>
<dbReference type="InterPro" id="IPR000601">
    <property type="entry name" value="PKD_dom"/>
</dbReference>
<feature type="compositionally biased region" description="Polar residues" evidence="9">
    <location>
        <begin position="78"/>
        <end position="91"/>
    </location>
</feature>
<dbReference type="Gene3D" id="2.60.40.10">
    <property type="entry name" value="Immunoglobulins"/>
    <property type="match status" value="1"/>
</dbReference>
<dbReference type="Proteomes" id="UP000515152">
    <property type="component" value="Chromosome 24"/>
</dbReference>
<evidence type="ECO:0000256" key="10">
    <source>
        <dbReference type="SAM" id="Phobius"/>
    </source>
</evidence>
<dbReference type="GO" id="GO:0005794">
    <property type="term" value="C:Golgi apparatus"/>
    <property type="evidence" value="ECO:0007669"/>
    <property type="project" value="TreeGrafter"/>
</dbReference>
<dbReference type="InterPro" id="IPR015943">
    <property type="entry name" value="WD40/YVTN_repeat-like_dom_sf"/>
</dbReference>
<keyword evidence="5" id="KW-0677">Repeat</keyword>
<evidence type="ECO:0000256" key="8">
    <source>
        <dbReference type="ARBA" id="ARBA00023180"/>
    </source>
</evidence>
<keyword evidence="3 10" id="KW-0812">Transmembrane</keyword>
<dbReference type="Pfam" id="PF15901">
    <property type="entry name" value="Sortilin_C"/>
    <property type="match status" value="1"/>
</dbReference>
<reference evidence="14" key="1">
    <citation type="submission" date="2025-08" db="UniProtKB">
        <authorList>
            <consortium name="RefSeq"/>
        </authorList>
    </citation>
    <scope>IDENTIFICATION</scope>
</reference>
<evidence type="ECO:0000256" key="1">
    <source>
        <dbReference type="ARBA" id="ARBA00004479"/>
    </source>
</evidence>
<gene>
    <name evidence="14" type="primary">LOC105891016</name>
</gene>
<feature type="signal peptide" evidence="11">
    <location>
        <begin position="1"/>
        <end position="31"/>
    </location>
</feature>
<name>A0A6P8F107_CLUHA</name>
<dbReference type="InterPro" id="IPR013783">
    <property type="entry name" value="Ig-like_fold"/>
</dbReference>
<keyword evidence="8" id="KW-0325">Glycoprotein</keyword>
<dbReference type="CDD" id="cd00146">
    <property type="entry name" value="PKD"/>
    <property type="match status" value="1"/>
</dbReference>
<dbReference type="SUPFAM" id="SSF49299">
    <property type="entry name" value="PKD domain"/>
    <property type="match status" value="1"/>
</dbReference>
<dbReference type="Gene3D" id="2.130.10.10">
    <property type="entry name" value="YVTN repeat-like/Quinoprotein amine dehydrogenase"/>
    <property type="match status" value="1"/>
</dbReference>
<organism evidence="13 14">
    <name type="scientific">Clupea harengus</name>
    <name type="common">Atlantic herring</name>
    <dbReference type="NCBI Taxonomy" id="7950"/>
    <lineage>
        <taxon>Eukaryota</taxon>
        <taxon>Metazoa</taxon>
        <taxon>Chordata</taxon>
        <taxon>Craniata</taxon>
        <taxon>Vertebrata</taxon>
        <taxon>Euteleostomi</taxon>
        <taxon>Actinopterygii</taxon>
        <taxon>Neopterygii</taxon>
        <taxon>Teleostei</taxon>
        <taxon>Clupei</taxon>
        <taxon>Clupeiformes</taxon>
        <taxon>Clupeoidei</taxon>
        <taxon>Clupeidae</taxon>
        <taxon>Clupea</taxon>
    </lineage>
</organism>
<evidence type="ECO:0000256" key="2">
    <source>
        <dbReference type="ARBA" id="ARBA00010818"/>
    </source>
</evidence>
<dbReference type="Gene3D" id="3.30.60.270">
    <property type="match status" value="1"/>
</dbReference>
<feature type="region of interest" description="Disordered" evidence="9">
    <location>
        <begin position="180"/>
        <end position="206"/>
    </location>
</feature>
<dbReference type="GO" id="GO:0006892">
    <property type="term" value="P:post-Golgi vesicle-mediated transport"/>
    <property type="evidence" value="ECO:0007669"/>
    <property type="project" value="TreeGrafter"/>
</dbReference>
<keyword evidence="13" id="KW-1185">Reference proteome</keyword>
<evidence type="ECO:0000256" key="5">
    <source>
        <dbReference type="ARBA" id="ARBA00022737"/>
    </source>
</evidence>
<dbReference type="PANTHER" id="PTHR12106:SF8">
    <property type="entry name" value="VPS10 DOMAIN-CONTAINING RECEPTOR SORCS1"/>
    <property type="match status" value="1"/>
</dbReference>
<evidence type="ECO:0000313" key="14">
    <source>
        <dbReference type="RefSeq" id="XP_031417710.1"/>
    </source>
</evidence>
<evidence type="ECO:0000259" key="12">
    <source>
        <dbReference type="PROSITE" id="PS50093"/>
    </source>
</evidence>
<keyword evidence="6 10" id="KW-1133">Transmembrane helix</keyword>
<feature type="compositionally biased region" description="Polar residues" evidence="9">
    <location>
        <begin position="126"/>
        <end position="144"/>
    </location>
</feature>
<dbReference type="SUPFAM" id="SSF110296">
    <property type="entry name" value="Oligoxyloglucan reducing end-specific cellobiohydrolase"/>
    <property type="match status" value="1"/>
</dbReference>
<dbReference type="InterPro" id="IPR050310">
    <property type="entry name" value="VPS10-sortilin"/>
</dbReference>
<dbReference type="FunFam" id="2.60.40.10:FF:000083">
    <property type="entry name" value="Sortilin-related VPS10 domain containing receptor 2"/>
    <property type="match status" value="1"/>
</dbReference>
<feature type="region of interest" description="Disordered" evidence="9">
    <location>
        <begin position="78"/>
        <end position="166"/>
    </location>
</feature>
<dbReference type="RefSeq" id="XP_031417710.1">
    <property type="nucleotide sequence ID" value="XM_031561850.2"/>
</dbReference>
<evidence type="ECO:0000256" key="9">
    <source>
        <dbReference type="SAM" id="MobiDB-lite"/>
    </source>
</evidence>
<dbReference type="InterPro" id="IPR035986">
    <property type="entry name" value="PKD_dom_sf"/>
</dbReference>
<comment type="subcellular location">
    <subcellularLocation>
        <location evidence="1">Membrane</location>
        <topology evidence="1">Single-pass type I membrane protein</topology>
    </subcellularLocation>
</comment>
<keyword evidence="7 10" id="KW-0472">Membrane</keyword>
<comment type="similarity">
    <text evidence="2">Belongs to the VPS10-related sortilin family. SORCS subfamily.</text>
</comment>
<feature type="domain" description="PKD" evidence="12">
    <location>
        <begin position="892"/>
        <end position="948"/>
    </location>
</feature>
<dbReference type="KEGG" id="char:105891016"/>
<dbReference type="PROSITE" id="PS50093">
    <property type="entry name" value="PKD"/>
    <property type="match status" value="1"/>
</dbReference>
<dbReference type="Pfam" id="PF00801">
    <property type="entry name" value="PKD"/>
    <property type="match status" value="1"/>
</dbReference>
<evidence type="ECO:0000256" key="6">
    <source>
        <dbReference type="ARBA" id="ARBA00022989"/>
    </source>
</evidence>
<proteinExistence type="inferred from homology"/>
<dbReference type="SMART" id="SM00602">
    <property type="entry name" value="VPS10"/>
    <property type="match status" value="1"/>
</dbReference>
<keyword evidence="14" id="KW-0675">Receptor</keyword>
<protein>
    <submittedName>
        <fullName evidence="14">LOW QUALITY PROTEIN: VPS10 domain-containing receptor SorCS1</fullName>
    </submittedName>
</protein>
<evidence type="ECO:0000256" key="3">
    <source>
        <dbReference type="ARBA" id="ARBA00022692"/>
    </source>
</evidence>